<evidence type="ECO:0000259" key="6">
    <source>
        <dbReference type="PROSITE" id="PS50059"/>
    </source>
</evidence>
<sequence length="216" mass="23715">MKKLLSALLFGLTLTSIFFASCNKDNFDYAAWEREQLEKQRIQDSINKKRVEEQFPIIKKYVADNQLQNVLYIDSLGLAYQLLATGEESSYTYSFNSNGGIIAPDATVKYIGKLVPSGTIFQQTEEGKTATLNLSSVITAWQIAFLPKSISYNGKDIPTGGITPTGLKKGSKIRIITPSPWAYGDTGKQGSSASDVSIPAKSPLDFTIEVVDIKNK</sequence>
<dbReference type="InterPro" id="IPR046357">
    <property type="entry name" value="PPIase_dom_sf"/>
</dbReference>
<comment type="caution">
    <text evidence="7">The sequence shown here is derived from an EMBL/GenBank/DDBJ whole genome shotgun (WGS) entry which is preliminary data.</text>
</comment>
<comment type="catalytic activity">
    <reaction evidence="1 3 4">
        <text>[protein]-peptidylproline (omega=180) = [protein]-peptidylproline (omega=0)</text>
        <dbReference type="Rhea" id="RHEA:16237"/>
        <dbReference type="Rhea" id="RHEA-COMP:10747"/>
        <dbReference type="Rhea" id="RHEA-COMP:10748"/>
        <dbReference type="ChEBI" id="CHEBI:83833"/>
        <dbReference type="ChEBI" id="CHEBI:83834"/>
        <dbReference type="EC" id="5.2.1.8"/>
    </reaction>
</comment>
<dbReference type="Pfam" id="PF00254">
    <property type="entry name" value="FKBP_C"/>
    <property type="match status" value="1"/>
</dbReference>
<proteinExistence type="inferred from homology"/>
<keyword evidence="3 4" id="KW-0413">Isomerase</keyword>
<dbReference type="PROSITE" id="PS50059">
    <property type="entry name" value="FKBP_PPIASE"/>
    <property type="match status" value="1"/>
</dbReference>
<evidence type="ECO:0000313" key="7">
    <source>
        <dbReference type="EMBL" id="RKO73240.1"/>
    </source>
</evidence>
<dbReference type="EMBL" id="RBWS01000001">
    <property type="protein sequence ID" value="RKO73240.1"/>
    <property type="molecule type" value="Genomic_DNA"/>
</dbReference>
<dbReference type="EC" id="5.2.1.8" evidence="4"/>
<dbReference type="AlphaFoldDB" id="A0A420W3X5"/>
<dbReference type="SUPFAM" id="SSF54534">
    <property type="entry name" value="FKBP-like"/>
    <property type="match status" value="1"/>
</dbReference>
<keyword evidence="8" id="KW-1185">Reference proteome</keyword>
<comment type="similarity">
    <text evidence="4">Belongs to the FKBP-type PPIase family.</text>
</comment>
<keyword evidence="5" id="KW-0732">Signal</keyword>
<reference evidence="7 8" key="1">
    <citation type="submission" date="2018-10" db="EMBL/GenBank/DDBJ databases">
        <title>Sphingobacterium sp. M05W1-28.</title>
        <authorList>
            <person name="Cai H."/>
        </authorList>
    </citation>
    <scope>NUCLEOTIDE SEQUENCE [LARGE SCALE GENOMIC DNA]</scope>
    <source>
        <strain evidence="7 8">M05W1-28</strain>
    </source>
</reference>
<evidence type="ECO:0000313" key="8">
    <source>
        <dbReference type="Proteomes" id="UP000282423"/>
    </source>
</evidence>
<evidence type="ECO:0000256" key="5">
    <source>
        <dbReference type="SAM" id="SignalP"/>
    </source>
</evidence>
<evidence type="ECO:0000256" key="2">
    <source>
        <dbReference type="ARBA" id="ARBA00023110"/>
    </source>
</evidence>
<feature type="chain" id="PRO_5019473409" description="Peptidyl-prolyl cis-trans isomerase" evidence="5">
    <location>
        <begin position="21"/>
        <end position="216"/>
    </location>
</feature>
<dbReference type="RefSeq" id="WP_121120575.1">
    <property type="nucleotide sequence ID" value="NZ_RBWS01000001.1"/>
</dbReference>
<feature type="domain" description="PPIase FKBP-type" evidence="6">
    <location>
        <begin position="103"/>
        <end position="214"/>
    </location>
</feature>
<gene>
    <name evidence="7" type="ORF">D7322_00760</name>
</gene>
<dbReference type="OrthoDB" id="669809at2"/>
<accession>A0A420W3X5</accession>
<feature type="signal peptide" evidence="5">
    <location>
        <begin position="1"/>
        <end position="20"/>
    </location>
</feature>
<evidence type="ECO:0000256" key="3">
    <source>
        <dbReference type="PROSITE-ProRule" id="PRU00277"/>
    </source>
</evidence>
<evidence type="ECO:0000256" key="4">
    <source>
        <dbReference type="RuleBase" id="RU003915"/>
    </source>
</evidence>
<dbReference type="InterPro" id="IPR001179">
    <property type="entry name" value="PPIase_FKBP_dom"/>
</dbReference>
<dbReference type="GO" id="GO:0003755">
    <property type="term" value="F:peptidyl-prolyl cis-trans isomerase activity"/>
    <property type="evidence" value="ECO:0007669"/>
    <property type="project" value="UniProtKB-UniRule"/>
</dbReference>
<protein>
    <recommendedName>
        <fullName evidence="4">Peptidyl-prolyl cis-trans isomerase</fullName>
        <ecNumber evidence="4">5.2.1.8</ecNumber>
    </recommendedName>
</protein>
<organism evidence="7 8">
    <name type="scientific">Sphingobacterium puteale</name>
    <dbReference type="NCBI Taxonomy" id="2420510"/>
    <lineage>
        <taxon>Bacteria</taxon>
        <taxon>Pseudomonadati</taxon>
        <taxon>Bacteroidota</taxon>
        <taxon>Sphingobacteriia</taxon>
        <taxon>Sphingobacteriales</taxon>
        <taxon>Sphingobacteriaceae</taxon>
        <taxon>Sphingobacterium</taxon>
    </lineage>
</organism>
<evidence type="ECO:0000256" key="1">
    <source>
        <dbReference type="ARBA" id="ARBA00000971"/>
    </source>
</evidence>
<dbReference type="Gene3D" id="3.10.50.40">
    <property type="match status" value="1"/>
</dbReference>
<dbReference type="PROSITE" id="PS51257">
    <property type="entry name" value="PROKAR_LIPOPROTEIN"/>
    <property type="match status" value="1"/>
</dbReference>
<name>A0A420W3X5_9SPHI</name>
<dbReference type="Proteomes" id="UP000282423">
    <property type="component" value="Unassembled WGS sequence"/>
</dbReference>
<keyword evidence="2 3" id="KW-0697">Rotamase</keyword>